<evidence type="ECO:0000256" key="1">
    <source>
        <dbReference type="ARBA" id="ARBA00010759"/>
    </source>
</evidence>
<dbReference type="GO" id="GO:0046872">
    <property type="term" value="F:metal ion binding"/>
    <property type="evidence" value="ECO:0007669"/>
    <property type="project" value="UniProtKB-KW"/>
</dbReference>
<dbReference type="Pfam" id="PF01327">
    <property type="entry name" value="Pep_deformylase"/>
    <property type="match status" value="1"/>
</dbReference>
<dbReference type="CDD" id="cd00487">
    <property type="entry name" value="Pep_deformylase"/>
    <property type="match status" value="1"/>
</dbReference>
<comment type="similarity">
    <text evidence="1 7">Belongs to the polypeptide deformylase family.</text>
</comment>
<dbReference type="Proteomes" id="UP000310200">
    <property type="component" value="Unassembled WGS sequence"/>
</dbReference>
<dbReference type="PANTHER" id="PTHR10458">
    <property type="entry name" value="PEPTIDE DEFORMYLASE"/>
    <property type="match status" value="1"/>
</dbReference>
<dbReference type="HAMAP" id="MF_00163">
    <property type="entry name" value="Pep_deformylase"/>
    <property type="match status" value="1"/>
</dbReference>
<keyword evidence="4 7" id="KW-0648">Protein biosynthesis</keyword>
<reference evidence="8 9" key="1">
    <citation type="journal article" date="2019" name="Philos. Trans. R. Soc. Lond., B, Biol. Sci.">
        <title>Ant behaviour and brain gene expression of defending hosts depend on the ecological success of the intruding social parasite.</title>
        <authorList>
            <person name="Kaur R."/>
            <person name="Stoldt M."/>
            <person name="Jongepier E."/>
            <person name="Feldmeyer B."/>
            <person name="Menzel F."/>
            <person name="Bornberg-Bauer E."/>
            <person name="Foitzik S."/>
        </authorList>
    </citation>
    <scope>NUCLEOTIDE SEQUENCE [LARGE SCALE GENOMIC DNA]</scope>
    <source>
        <tissue evidence="8">Whole body</tissue>
    </source>
</reference>
<comment type="caution">
    <text evidence="8">The sequence shown here is derived from an EMBL/GenBank/DDBJ whole genome shotgun (WGS) entry which is preliminary data.</text>
</comment>
<dbReference type="SUPFAM" id="SSF56420">
    <property type="entry name" value="Peptide deformylase"/>
    <property type="match status" value="1"/>
</dbReference>
<dbReference type="STRING" id="300112.A0A4S2KKJ2"/>
<sequence>MFRARYLANVASRAVAVRRNGARFISFLKMKETVQRVLGMNSNVLIPYTAYTHVCQVGDPVLRARAMKIEPEVVRMADFQQVITRLMNVMRTYNMYSLSGPQIGLPWQIFAIDCTENSMRGIEESVRKAQEMSVVPMTIFINPELKVIDYTPITFYEKCESIRGYTAAVPRAYEVEITALNASAEQFTWRARGWSARIAQHEYDHLQGSLYIEKMDVKTFHFTAWEKINKHKGKVRLSYWPRQWWL</sequence>
<evidence type="ECO:0000256" key="6">
    <source>
        <dbReference type="ARBA" id="ARBA00048875"/>
    </source>
</evidence>
<keyword evidence="2 7" id="KW-0479">Metal-binding</keyword>
<dbReference type="FunFam" id="3.90.45.10:FF:000003">
    <property type="entry name" value="Peptide deformylase"/>
    <property type="match status" value="1"/>
</dbReference>
<evidence type="ECO:0000256" key="7">
    <source>
        <dbReference type="RuleBase" id="RU362111"/>
    </source>
</evidence>
<evidence type="ECO:0000256" key="5">
    <source>
        <dbReference type="ARBA" id="ARBA00037114"/>
    </source>
</evidence>
<gene>
    <name evidence="8" type="ORF">DBV15_00776</name>
</gene>
<keyword evidence="9" id="KW-1185">Reference proteome</keyword>
<evidence type="ECO:0000313" key="9">
    <source>
        <dbReference type="Proteomes" id="UP000310200"/>
    </source>
</evidence>
<dbReference type="Gene3D" id="3.90.45.10">
    <property type="entry name" value="Peptide deformylase"/>
    <property type="match status" value="1"/>
</dbReference>
<comment type="catalytic activity">
    <reaction evidence="6 7">
        <text>N-terminal N-formyl-L-methionyl-[peptide] + H2O = N-terminal L-methionyl-[peptide] + formate</text>
        <dbReference type="Rhea" id="RHEA:24420"/>
        <dbReference type="Rhea" id="RHEA-COMP:10639"/>
        <dbReference type="Rhea" id="RHEA-COMP:10640"/>
        <dbReference type="ChEBI" id="CHEBI:15377"/>
        <dbReference type="ChEBI" id="CHEBI:15740"/>
        <dbReference type="ChEBI" id="CHEBI:49298"/>
        <dbReference type="ChEBI" id="CHEBI:64731"/>
        <dbReference type="EC" id="3.5.1.88"/>
    </reaction>
</comment>
<proteinExistence type="inferred from homology"/>
<protein>
    <recommendedName>
        <fullName evidence="7">Peptide deformylase</fullName>
        <ecNumber evidence="7">3.5.1.88</ecNumber>
    </recommendedName>
</protein>
<organism evidence="8 9">
    <name type="scientific">Temnothorax longispinosus</name>
    <dbReference type="NCBI Taxonomy" id="300112"/>
    <lineage>
        <taxon>Eukaryota</taxon>
        <taxon>Metazoa</taxon>
        <taxon>Ecdysozoa</taxon>
        <taxon>Arthropoda</taxon>
        <taxon>Hexapoda</taxon>
        <taxon>Insecta</taxon>
        <taxon>Pterygota</taxon>
        <taxon>Neoptera</taxon>
        <taxon>Endopterygota</taxon>
        <taxon>Hymenoptera</taxon>
        <taxon>Apocrita</taxon>
        <taxon>Aculeata</taxon>
        <taxon>Formicoidea</taxon>
        <taxon>Formicidae</taxon>
        <taxon>Myrmicinae</taxon>
        <taxon>Temnothorax</taxon>
    </lineage>
</organism>
<comment type="function">
    <text evidence="5 7">Removes the formyl group from the N-terminal Met of newly synthesized proteins.</text>
</comment>
<dbReference type="AlphaFoldDB" id="A0A4S2KKJ2"/>
<dbReference type="PANTHER" id="PTHR10458:SF2">
    <property type="entry name" value="PEPTIDE DEFORMYLASE, MITOCHONDRIAL"/>
    <property type="match status" value="1"/>
</dbReference>
<evidence type="ECO:0000256" key="4">
    <source>
        <dbReference type="ARBA" id="ARBA00022917"/>
    </source>
</evidence>
<evidence type="ECO:0000256" key="2">
    <source>
        <dbReference type="ARBA" id="ARBA00022723"/>
    </source>
</evidence>
<evidence type="ECO:0000256" key="3">
    <source>
        <dbReference type="ARBA" id="ARBA00022801"/>
    </source>
</evidence>
<accession>A0A4S2KKJ2</accession>
<dbReference type="InterPro" id="IPR023635">
    <property type="entry name" value="Peptide_deformylase"/>
</dbReference>
<dbReference type="EMBL" id="QBLH01002024">
    <property type="protein sequence ID" value="TGZ50133.1"/>
    <property type="molecule type" value="Genomic_DNA"/>
</dbReference>
<dbReference type="GO" id="GO:0042586">
    <property type="term" value="F:peptide deformylase activity"/>
    <property type="evidence" value="ECO:0007669"/>
    <property type="project" value="UniProtKB-EC"/>
</dbReference>
<evidence type="ECO:0000313" key="8">
    <source>
        <dbReference type="EMBL" id="TGZ50133.1"/>
    </source>
</evidence>
<dbReference type="InterPro" id="IPR036821">
    <property type="entry name" value="Peptide_deformylase_sf"/>
</dbReference>
<dbReference type="GO" id="GO:0005739">
    <property type="term" value="C:mitochondrion"/>
    <property type="evidence" value="ECO:0007669"/>
    <property type="project" value="TreeGrafter"/>
</dbReference>
<dbReference type="GO" id="GO:0006412">
    <property type="term" value="P:translation"/>
    <property type="evidence" value="ECO:0007669"/>
    <property type="project" value="UniProtKB-KW"/>
</dbReference>
<name>A0A4S2KKJ2_9HYME</name>
<dbReference type="PRINTS" id="PR01576">
    <property type="entry name" value="PDEFORMYLASE"/>
</dbReference>
<dbReference type="EC" id="3.5.1.88" evidence="7"/>
<keyword evidence="3 7" id="KW-0378">Hydrolase</keyword>